<proteinExistence type="predicted"/>
<protein>
    <submittedName>
        <fullName evidence="2">Uncharacterized protein</fullName>
    </submittedName>
</protein>
<sequence>MERARTYNRQGFPVGGAYLRYANEKMQEEMLPAAEDLYTKENQRLRGDYADATPYPGPRSPSGSPPWPPSPGPCAATTSAPTGSSTTAWSRRRRRRRSSCCG</sequence>
<reference evidence="2" key="1">
    <citation type="submission" date="2024-06" db="EMBL/GenBank/DDBJ databases">
        <authorList>
            <consortium name="consrtm"/>
            <person name="Uemura M."/>
            <person name="Terahara T."/>
        </authorList>
    </citation>
    <scope>NUCLEOTIDE SEQUENCE</scope>
    <source>
        <strain evidence="2">KM77-8</strain>
    </source>
</reference>
<accession>A0AAT9HVM6</accession>
<evidence type="ECO:0000256" key="1">
    <source>
        <dbReference type="SAM" id="MobiDB-lite"/>
    </source>
</evidence>
<gene>
    <name evidence="2" type="ORF">SHKM778_79820</name>
</gene>
<feature type="region of interest" description="Disordered" evidence="1">
    <location>
        <begin position="33"/>
        <end position="102"/>
    </location>
</feature>
<dbReference type="EMBL" id="AP035768">
    <property type="protein sequence ID" value="BFO21594.1"/>
    <property type="molecule type" value="Genomic_DNA"/>
</dbReference>
<name>A0AAT9HVM6_9ACTN</name>
<feature type="compositionally biased region" description="Pro residues" evidence="1">
    <location>
        <begin position="55"/>
        <end position="72"/>
    </location>
</feature>
<evidence type="ECO:0000313" key="2">
    <source>
        <dbReference type="EMBL" id="BFO21594.1"/>
    </source>
</evidence>
<feature type="compositionally biased region" description="Basic and acidic residues" evidence="1">
    <location>
        <begin position="37"/>
        <end position="49"/>
    </location>
</feature>
<feature type="compositionally biased region" description="Basic residues" evidence="1">
    <location>
        <begin position="90"/>
        <end position="102"/>
    </location>
</feature>
<dbReference type="AlphaFoldDB" id="A0AAT9HVM6"/>
<organism evidence="2">
    <name type="scientific">Streptomyces haneummycinicus</name>
    <dbReference type="NCBI Taxonomy" id="3074435"/>
    <lineage>
        <taxon>Bacteria</taxon>
        <taxon>Bacillati</taxon>
        <taxon>Actinomycetota</taxon>
        <taxon>Actinomycetes</taxon>
        <taxon>Kitasatosporales</taxon>
        <taxon>Streptomycetaceae</taxon>
        <taxon>Streptomyces</taxon>
    </lineage>
</organism>
<reference evidence="2" key="2">
    <citation type="submission" date="2024-07" db="EMBL/GenBank/DDBJ databases">
        <title>Streptomyces haneummycinica sp. nov., a new antibiotic-producing actinobacterium isolated from marine sediment.</title>
        <authorList>
            <person name="Uemura M."/>
            <person name="Hamada M."/>
            <person name="Hirano S."/>
            <person name="Kobayashi K."/>
            <person name="Ohshiro T."/>
            <person name="Kobayashi T."/>
            <person name="Terahara T."/>
        </authorList>
    </citation>
    <scope>NUCLEOTIDE SEQUENCE</scope>
    <source>
        <strain evidence="2">KM77-8</strain>
    </source>
</reference>
<feature type="compositionally biased region" description="Low complexity" evidence="1">
    <location>
        <begin position="73"/>
        <end position="88"/>
    </location>
</feature>